<keyword evidence="2" id="KW-1185">Reference proteome</keyword>
<proteinExistence type="predicted"/>
<accession>A0ABU8EDK8</accession>
<evidence type="ECO:0008006" key="3">
    <source>
        <dbReference type="Google" id="ProtNLM"/>
    </source>
</evidence>
<dbReference type="EMBL" id="JBAWKY010000001">
    <property type="protein sequence ID" value="MEI4461025.1"/>
    <property type="molecule type" value="Genomic_DNA"/>
</dbReference>
<evidence type="ECO:0000313" key="1">
    <source>
        <dbReference type="EMBL" id="MEI4461025.1"/>
    </source>
</evidence>
<dbReference type="Gene3D" id="3.30.460.40">
    <property type="match status" value="1"/>
</dbReference>
<evidence type="ECO:0000313" key="2">
    <source>
        <dbReference type="Proteomes" id="UP001387110"/>
    </source>
</evidence>
<name>A0ABU8EDK8_9BACL</name>
<protein>
    <recommendedName>
        <fullName evidence="3">Nucleotidyltransferase</fullName>
    </recommendedName>
</protein>
<dbReference type="Proteomes" id="UP001387110">
    <property type="component" value="Unassembled WGS sequence"/>
</dbReference>
<organism evidence="1 2">
    <name type="scientific">Exiguobacterium indicum</name>
    <dbReference type="NCBI Taxonomy" id="296995"/>
    <lineage>
        <taxon>Bacteria</taxon>
        <taxon>Bacillati</taxon>
        <taxon>Bacillota</taxon>
        <taxon>Bacilli</taxon>
        <taxon>Bacillales</taxon>
        <taxon>Bacillales Family XII. Incertae Sedis</taxon>
        <taxon>Exiguobacterium</taxon>
    </lineage>
</organism>
<dbReference type="RefSeq" id="WP_336448848.1">
    <property type="nucleotide sequence ID" value="NZ_JBAWKY010000001.1"/>
</dbReference>
<reference evidence="1 2" key="1">
    <citation type="submission" date="2023-12" db="EMBL/GenBank/DDBJ databases">
        <authorList>
            <person name="Easwaran N."/>
            <person name="Lazarus H.P.S."/>
        </authorList>
    </citation>
    <scope>NUCLEOTIDE SEQUENCE [LARGE SCALE GENOMIC DNA]</scope>
    <source>
        <strain evidence="1 2">VIT-2023</strain>
    </source>
</reference>
<sequence>MSIEQVLEKVVACLQQERIQFGIGGSLLLHHHGLPVTPLDIDLVVALADAERTVLLLSEMGTVLEQDEMSLYATEVFKEFMIEGIDLDLMSGLQVHHDEGVFVYPFDEQSIDSTGLPFMALVDWYVIYQLIPGRDQKVTMIEDVFTKQEVDHERLEQLRQLVLPKAVRNRIDQWLN</sequence>
<comment type="caution">
    <text evidence="1">The sequence shown here is derived from an EMBL/GenBank/DDBJ whole genome shotgun (WGS) entry which is preliminary data.</text>
</comment>
<dbReference type="SUPFAM" id="SSF81301">
    <property type="entry name" value="Nucleotidyltransferase"/>
    <property type="match status" value="1"/>
</dbReference>
<gene>
    <name evidence="1" type="ORF">SZL87_01165</name>
</gene>
<dbReference type="InterPro" id="IPR043519">
    <property type="entry name" value="NT_sf"/>
</dbReference>